<dbReference type="Gene3D" id="2.60.120.260">
    <property type="entry name" value="Galactose-binding domain-like"/>
    <property type="match status" value="1"/>
</dbReference>
<feature type="domain" description="Beta-mannosidase Ig-fold" evidence="8">
    <location>
        <begin position="770"/>
        <end position="821"/>
    </location>
</feature>
<sequence>MLQRKLIRHWLVRYEEMHWGPEKAPDVLRRTDDWLPADLPCDIHMPLLKAGLIKEPLEGMNSFDCEWMERKSWWFKNEFTLDGALMKHEAVELSLASLDAEADIFLNGRHLGHHRSAFHPFTKNVKELLTEGSNVLLVRVTSGLEHFSENDVAFLRNNIIDCDRYGRGDERRTFARKPQYAFGWDWGPRVPTCGIMGDATLTGFHRLAVRGVRAWTKKAGTRAEVAFEVELEGLRAWSTTEAAVTLQVMDGERVVLAFEREVSVRSGINFLDFEGIVDEAKLWWPNGMGTPHLYKIRVAVETDQDRIEYPRFRFGIRTIRIDEDKINERERWFAIEINGVRTFCKGANWIPADSIYARVSEEKYTALVREAKEANFNMLRIWGGGLYEPDVFYEKCDEMGIMLWHDFMFGCGLFPDHLAWFRREAEMEMEHQTRRLRNHPSLALWCGDNEDHWAMAIWSEDGKKPPFFAGGYCYNELAPRIVRRNCPDIPYWNGSPYGGEHPNGTDAGDRHHWREGMMNPDMEIRITPEEYDRTDAKFISEYGYVGPCRKSSIEAYHGEVPPDRAGEIWQYHTNFYEKQTVNAGIAKHYADAEHLTIDEYLLYAGLCQGLMYGYSLEALRFKEHCSGGLFWMFNDCWGEVGWSIVDYYLKRKISYYFVKRAFAPVKLILRQNGDRVKVVGINETPETIRFGAEAGYVPFDGKPGHTESVQFEMPPFSRSTLFAFSKDGHEERLGVYAVRPIGSSVAVQPAILRSDAYRNLRTGEAKLTVSAIELQGDEAHFTVSTDTFAHAVHFDLDDHVRLSDEYFDLLPGEKRKVTVYGVDSAFGDRKIVARCLSNSSSR</sequence>
<dbReference type="Pfam" id="PF17753">
    <property type="entry name" value="Ig_mannosidase"/>
    <property type="match status" value="1"/>
</dbReference>
<dbReference type="InterPro" id="IPR006102">
    <property type="entry name" value="Ig-like_GH2"/>
</dbReference>
<dbReference type="EMBL" id="JACJVP010000011">
    <property type="protein sequence ID" value="MBB6670757.1"/>
    <property type="molecule type" value="Genomic_DNA"/>
</dbReference>
<feature type="domain" description="Beta-mannosidase-like galactose-binding" evidence="9">
    <location>
        <begin position="32"/>
        <end position="196"/>
    </location>
</feature>
<evidence type="ECO:0000313" key="10">
    <source>
        <dbReference type="EMBL" id="MBB6670757.1"/>
    </source>
</evidence>
<dbReference type="GO" id="GO:0004567">
    <property type="term" value="F:beta-mannosidase activity"/>
    <property type="evidence" value="ECO:0007669"/>
    <property type="project" value="UniProtKB-EC"/>
</dbReference>
<evidence type="ECO:0000259" key="7">
    <source>
        <dbReference type="Pfam" id="PF00703"/>
    </source>
</evidence>
<gene>
    <name evidence="10" type="ORF">H7C19_08650</name>
</gene>
<dbReference type="InterPro" id="IPR017853">
    <property type="entry name" value="GH"/>
</dbReference>
<dbReference type="RefSeq" id="WP_185142240.1">
    <property type="nucleotide sequence ID" value="NZ_JACJVP010000011.1"/>
</dbReference>
<comment type="similarity">
    <text evidence="2">Belongs to the glycosyl hydrolase 2 family.</text>
</comment>
<dbReference type="InterPro" id="IPR041625">
    <property type="entry name" value="Beta-mannosidase_Ig"/>
</dbReference>
<evidence type="ECO:0000259" key="9">
    <source>
        <dbReference type="Pfam" id="PF22666"/>
    </source>
</evidence>
<dbReference type="Pfam" id="PF00703">
    <property type="entry name" value="Glyco_hydro_2"/>
    <property type="match status" value="1"/>
</dbReference>
<dbReference type="SUPFAM" id="SSF51445">
    <property type="entry name" value="(Trans)glycosidases"/>
    <property type="match status" value="1"/>
</dbReference>
<organism evidence="10 11">
    <name type="scientific">Cohnella nanjingensis</name>
    <dbReference type="NCBI Taxonomy" id="1387779"/>
    <lineage>
        <taxon>Bacteria</taxon>
        <taxon>Bacillati</taxon>
        <taxon>Bacillota</taxon>
        <taxon>Bacilli</taxon>
        <taxon>Bacillales</taxon>
        <taxon>Paenibacillaceae</taxon>
        <taxon>Cohnella</taxon>
    </lineage>
</organism>
<evidence type="ECO:0000256" key="2">
    <source>
        <dbReference type="ARBA" id="ARBA00007401"/>
    </source>
</evidence>
<dbReference type="PANTHER" id="PTHR43730">
    <property type="entry name" value="BETA-MANNOSIDASE"/>
    <property type="match status" value="1"/>
</dbReference>
<feature type="domain" description="Glycoside hydrolase family 2 immunoglobulin-like beta-sandwich" evidence="7">
    <location>
        <begin position="218"/>
        <end position="317"/>
    </location>
</feature>
<dbReference type="Gene3D" id="3.20.20.80">
    <property type="entry name" value="Glycosidases"/>
    <property type="match status" value="1"/>
</dbReference>
<dbReference type="Pfam" id="PF22666">
    <property type="entry name" value="Glyco_hydro_2_N2"/>
    <property type="match status" value="1"/>
</dbReference>
<dbReference type="InterPro" id="IPR008979">
    <property type="entry name" value="Galactose-bd-like_sf"/>
</dbReference>
<dbReference type="InterPro" id="IPR013783">
    <property type="entry name" value="Ig-like_fold"/>
</dbReference>
<evidence type="ECO:0000256" key="4">
    <source>
        <dbReference type="ARBA" id="ARBA00022801"/>
    </source>
</evidence>
<comment type="catalytic activity">
    <reaction evidence="1">
        <text>Hydrolysis of terminal, non-reducing beta-D-mannose residues in beta-D-mannosides.</text>
        <dbReference type="EC" id="3.2.1.25"/>
    </reaction>
</comment>
<proteinExistence type="inferred from homology"/>
<dbReference type="SUPFAM" id="SSF49785">
    <property type="entry name" value="Galactose-binding domain-like"/>
    <property type="match status" value="1"/>
</dbReference>
<dbReference type="GO" id="GO:0006516">
    <property type="term" value="P:glycoprotein catabolic process"/>
    <property type="evidence" value="ECO:0007669"/>
    <property type="project" value="TreeGrafter"/>
</dbReference>
<dbReference type="InterPro" id="IPR050887">
    <property type="entry name" value="Beta-mannosidase_GH2"/>
</dbReference>
<dbReference type="AlphaFoldDB" id="A0A7X0RNJ1"/>
<dbReference type="GO" id="GO:0005975">
    <property type="term" value="P:carbohydrate metabolic process"/>
    <property type="evidence" value="ECO:0007669"/>
    <property type="project" value="InterPro"/>
</dbReference>
<dbReference type="EC" id="3.2.1.25" evidence="3"/>
<accession>A0A7X0RNJ1</accession>
<evidence type="ECO:0000259" key="8">
    <source>
        <dbReference type="Pfam" id="PF17753"/>
    </source>
</evidence>
<reference evidence="10 11" key="1">
    <citation type="submission" date="2020-08" db="EMBL/GenBank/DDBJ databases">
        <title>Cohnella phylogeny.</title>
        <authorList>
            <person name="Dunlap C."/>
        </authorList>
    </citation>
    <scope>NUCLEOTIDE SEQUENCE [LARGE SCALE GENOMIC DNA]</scope>
    <source>
        <strain evidence="10 11">DSM 28246</strain>
    </source>
</reference>
<keyword evidence="6" id="KW-0326">Glycosidase</keyword>
<evidence type="ECO:0000256" key="6">
    <source>
        <dbReference type="ARBA" id="ARBA00023295"/>
    </source>
</evidence>
<dbReference type="InterPro" id="IPR036156">
    <property type="entry name" value="Beta-gal/glucu_dom_sf"/>
</dbReference>
<evidence type="ECO:0000256" key="5">
    <source>
        <dbReference type="ARBA" id="ARBA00023180"/>
    </source>
</evidence>
<protein>
    <recommendedName>
        <fullName evidence="3">beta-mannosidase</fullName>
        <ecNumber evidence="3">3.2.1.25</ecNumber>
    </recommendedName>
</protein>
<evidence type="ECO:0000256" key="1">
    <source>
        <dbReference type="ARBA" id="ARBA00000829"/>
    </source>
</evidence>
<evidence type="ECO:0000256" key="3">
    <source>
        <dbReference type="ARBA" id="ARBA00012754"/>
    </source>
</evidence>
<dbReference type="SUPFAM" id="SSF49303">
    <property type="entry name" value="beta-Galactosidase/glucuronidase domain"/>
    <property type="match status" value="2"/>
</dbReference>
<keyword evidence="5" id="KW-0325">Glycoprotein</keyword>
<keyword evidence="4" id="KW-0378">Hydrolase</keyword>
<dbReference type="PANTHER" id="PTHR43730:SF1">
    <property type="entry name" value="BETA-MANNOSIDASE"/>
    <property type="match status" value="1"/>
</dbReference>
<comment type="caution">
    <text evidence="10">The sequence shown here is derived from an EMBL/GenBank/DDBJ whole genome shotgun (WGS) entry which is preliminary data.</text>
</comment>
<dbReference type="InterPro" id="IPR054593">
    <property type="entry name" value="Beta-mannosidase-like_N2"/>
</dbReference>
<keyword evidence="11" id="KW-1185">Reference proteome</keyword>
<dbReference type="Gene3D" id="2.60.40.10">
    <property type="entry name" value="Immunoglobulins"/>
    <property type="match status" value="2"/>
</dbReference>
<dbReference type="Proteomes" id="UP000547209">
    <property type="component" value="Unassembled WGS sequence"/>
</dbReference>
<evidence type="ECO:0000313" key="11">
    <source>
        <dbReference type="Proteomes" id="UP000547209"/>
    </source>
</evidence>
<name>A0A7X0RNJ1_9BACL</name>